<gene>
    <name evidence="2" type="ORF">A2415_01650</name>
</gene>
<protein>
    <recommendedName>
        <fullName evidence="1">DUF1858 domain-containing protein</fullName>
    </recommendedName>
</protein>
<comment type="caution">
    <text evidence="2">The sequence shown here is derived from an EMBL/GenBank/DDBJ whole genome shotgun (WGS) entry which is preliminary data.</text>
</comment>
<dbReference type="PANTHER" id="PTHR39341">
    <property type="entry name" value="BSL7085 PROTEIN"/>
    <property type="match status" value="1"/>
</dbReference>
<dbReference type="InterPro" id="IPR038062">
    <property type="entry name" value="ScdA-like_N_sf"/>
</dbReference>
<evidence type="ECO:0000313" key="3">
    <source>
        <dbReference type="Proteomes" id="UP000179113"/>
    </source>
</evidence>
<proteinExistence type="predicted"/>
<dbReference type="Proteomes" id="UP000179113">
    <property type="component" value="Unassembled WGS sequence"/>
</dbReference>
<reference evidence="2 3" key="1">
    <citation type="journal article" date="2016" name="Nat. Commun.">
        <title>Thousands of microbial genomes shed light on interconnected biogeochemical processes in an aquifer system.</title>
        <authorList>
            <person name="Anantharaman K."/>
            <person name="Brown C.T."/>
            <person name="Hug L.A."/>
            <person name="Sharon I."/>
            <person name="Castelle C.J."/>
            <person name="Probst A.J."/>
            <person name="Thomas B.C."/>
            <person name="Singh A."/>
            <person name="Wilkins M.J."/>
            <person name="Karaoz U."/>
            <person name="Brodie E.L."/>
            <person name="Williams K.H."/>
            <person name="Hubbard S.S."/>
            <person name="Banfield J.F."/>
        </authorList>
    </citation>
    <scope>NUCLEOTIDE SEQUENCE [LARGE SCALE GENOMIC DNA]</scope>
</reference>
<dbReference type="Gene3D" id="1.10.3910.10">
    <property type="entry name" value="SP0561-like"/>
    <property type="match status" value="1"/>
</dbReference>
<dbReference type="InterPro" id="IPR023883">
    <property type="entry name" value="CHP03980_redox-disulphide"/>
</dbReference>
<accession>A0A1F4WMB1</accession>
<dbReference type="EMBL" id="MEWA01000011">
    <property type="protein sequence ID" value="OGC70043.1"/>
    <property type="molecule type" value="Genomic_DNA"/>
</dbReference>
<feature type="domain" description="DUF1858" evidence="1">
    <location>
        <begin position="14"/>
        <end position="66"/>
    </location>
</feature>
<dbReference type="SUPFAM" id="SSF140683">
    <property type="entry name" value="SP0561-like"/>
    <property type="match status" value="1"/>
</dbReference>
<dbReference type="NCBIfam" id="TIGR03980">
    <property type="entry name" value="prismane_assoc"/>
    <property type="match status" value="1"/>
</dbReference>
<sequence>MNQPTNKKEEVIKITKDMNLGEIVFKYPEAAEVFTDYGLHCVGCIANSYDTVEMGAKIHHMTDEEIDEMVERVNEAVNFKE</sequence>
<dbReference type="PANTHER" id="PTHR39341:SF1">
    <property type="entry name" value="DUF1858 DOMAIN-CONTAINING PROTEIN"/>
    <property type="match status" value="1"/>
</dbReference>
<dbReference type="AlphaFoldDB" id="A0A1F4WMB1"/>
<evidence type="ECO:0000313" key="2">
    <source>
        <dbReference type="EMBL" id="OGC70043.1"/>
    </source>
</evidence>
<dbReference type="Pfam" id="PF08984">
    <property type="entry name" value="DUF1858"/>
    <property type="match status" value="1"/>
</dbReference>
<evidence type="ECO:0000259" key="1">
    <source>
        <dbReference type="Pfam" id="PF08984"/>
    </source>
</evidence>
<dbReference type="InterPro" id="IPR015077">
    <property type="entry name" value="DUF1858"/>
</dbReference>
<name>A0A1F4WMB1_UNCKA</name>
<organism evidence="2 3">
    <name type="scientific">candidate division WWE3 bacterium RIFOXYC1_FULL_39_7</name>
    <dbReference type="NCBI Taxonomy" id="1802643"/>
    <lineage>
        <taxon>Bacteria</taxon>
        <taxon>Katanobacteria</taxon>
    </lineage>
</organism>